<comment type="caution">
    <text evidence="2">The sequence shown here is derived from an EMBL/GenBank/DDBJ whole genome shotgun (WGS) entry which is preliminary data.</text>
</comment>
<feature type="transmembrane region" description="Helical" evidence="1">
    <location>
        <begin position="64"/>
        <end position="85"/>
    </location>
</feature>
<dbReference type="Proteomes" id="UP000198287">
    <property type="component" value="Unassembled WGS sequence"/>
</dbReference>
<proteinExistence type="predicted"/>
<gene>
    <name evidence="2" type="ORF">Fcan01_23396</name>
</gene>
<protein>
    <submittedName>
        <fullName evidence="2">Uncharacterized protein</fullName>
    </submittedName>
</protein>
<keyword evidence="1" id="KW-0472">Membrane</keyword>
<reference evidence="2 3" key="1">
    <citation type="submission" date="2015-12" db="EMBL/GenBank/DDBJ databases">
        <title>The genome of Folsomia candida.</title>
        <authorList>
            <person name="Faddeeva A."/>
            <person name="Derks M.F."/>
            <person name="Anvar Y."/>
            <person name="Smit S."/>
            <person name="Van Straalen N."/>
            <person name="Roelofs D."/>
        </authorList>
    </citation>
    <scope>NUCLEOTIDE SEQUENCE [LARGE SCALE GENOMIC DNA]</scope>
    <source>
        <strain evidence="2 3">VU population</strain>
        <tissue evidence="2">Whole body</tissue>
    </source>
</reference>
<dbReference type="EMBL" id="LNIX01000028">
    <property type="protein sequence ID" value="OXA41773.1"/>
    <property type="molecule type" value="Genomic_DNA"/>
</dbReference>
<dbReference type="AlphaFoldDB" id="A0A226D9E7"/>
<dbReference type="OrthoDB" id="8287884at2759"/>
<evidence type="ECO:0000256" key="1">
    <source>
        <dbReference type="SAM" id="Phobius"/>
    </source>
</evidence>
<dbReference type="OMA" id="TECMERY"/>
<keyword evidence="3" id="KW-1185">Reference proteome</keyword>
<evidence type="ECO:0000313" key="2">
    <source>
        <dbReference type="EMBL" id="OXA41773.1"/>
    </source>
</evidence>
<evidence type="ECO:0000313" key="3">
    <source>
        <dbReference type="Proteomes" id="UP000198287"/>
    </source>
</evidence>
<organism evidence="2 3">
    <name type="scientific">Folsomia candida</name>
    <name type="common">Springtail</name>
    <dbReference type="NCBI Taxonomy" id="158441"/>
    <lineage>
        <taxon>Eukaryota</taxon>
        <taxon>Metazoa</taxon>
        <taxon>Ecdysozoa</taxon>
        <taxon>Arthropoda</taxon>
        <taxon>Hexapoda</taxon>
        <taxon>Collembola</taxon>
        <taxon>Entomobryomorpha</taxon>
        <taxon>Isotomoidea</taxon>
        <taxon>Isotomidae</taxon>
        <taxon>Proisotominae</taxon>
        <taxon>Folsomia</taxon>
    </lineage>
</organism>
<sequence length="248" mass="28088">MASLGMTLIPALGLSYQCPVQSSPFSFGGGLSTGAMAILASSMSAPTSVQGMIDNISVAPSTSWYFALTPFESIMLGIIVLKLFLLRYLTILPINFNDLSNKDYFKLTNQKRRRRELDNPKIVKEKQRLAETMFTVVRRLDMQDCLLRTLCELQAHSLRGYQIPREVKLTLSALSKSGWRREHEKKEELSKDVIEDRPILSVFEEAVKIGWEAKSANLTECMERYFICPLKTNDIFAHFDAVKVINVL</sequence>
<keyword evidence="1" id="KW-1133">Transmembrane helix</keyword>
<accession>A0A226D9E7</accession>
<keyword evidence="1" id="KW-0812">Transmembrane</keyword>
<name>A0A226D9E7_FOLCA</name>